<name>A0A4Y2H4U9_ARAVE</name>
<reference evidence="1 2" key="1">
    <citation type="journal article" date="2019" name="Sci. Rep.">
        <title>Orb-weaving spider Araneus ventricosus genome elucidates the spidroin gene catalogue.</title>
        <authorList>
            <person name="Kono N."/>
            <person name="Nakamura H."/>
            <person name="Ohtoshi R."/>
            <person name="Moran D.A.P."/>
            <person name="Shinohara A."/>
            <person name="Yoshida Y."/>
            <person name="Fujiwara M."/>
            <person name="Mori M."/>
            <person name="Tomita M."/>
            <person name="Arakawa K."/>
        </authorList>
    </citation>
    <scope>NUCLEOTIDE SEQUENCE [LARGE SCALE GENOMIC DNA]</scope>
</reference>
<accession>A0A4Y2H4U9</accession>
<evidence type="ECO:0000313" key="2">
    <source>
        <dbReference type="Proteomes" id="UP000499080"/>
    </source>
</evidence>
<sequence length="510" mass="60884">MEKQLNLVSKLSLNEMALRRVIVNLWYESDISAAVGGPRKVESPSGCTRSVLWEIVINEVKEKVSKLMLPVSLKKRLMDLVRPIRSEIRIWVVYHKHILNYLPDEDLDMRIFEQLCWTCTGAIDYRKTAELLVRLETLDIEKRYRLACLYCLEDYIPVLWVELPEKYKSRFDEEVYPLPENVVHLEYYWASVLKGEEFKLNDILPREFVNMSSTYQSFFKFSACKGSKAATEYFFRKLTDKERDTVLFRTLCAALERDMRSYLLRGEQKKPRSDVLCYLLSLMTHEQRMKVFKKHPSSCLMCFLDWPWHDLFLDIADLIWNFLPKSRYDHVLDTMRSNILNLNLGYYFPDLFQKFFMRSPSDFRKYFVDRECMHYQIPFFCKFIYVEDAETIKIVLRNLDSCDKVRLLSGHKFFKLLSFLVEMEKWHLVELCIGEAMRSKEDWEILKKVYMEQTTWCRGDRKWKRFFELLDGTGVSASGTKCSEDETLTKAKRISSEEEAYDLTKKHKRH</sequence>
<proteinExistence type="predicted"/>
<protein>
    <submittedName>
        <fullName evidence="1">Uncharacterized protein</fullName>
    </submittedName>
</protein>
<dbReference type="OrthoDB" id="6437663at2759"/>
<keyword evidence="2" id="KW-1185">Reference proteome</keyword>
<comment type="caution">
    <text evidence="1">The sequence shown here is derived from an EMBL/GenBank/DDBJ whole genome shotgun (WGS) entry which is preliminary data.</text>
</comment>
<dbReference type="Proteomes" id="UP000499080">
    <property type="component" value="Unassembled WGS sequence"/>
</dbReference>
<gene>
    <name evidence="1" type="ORF">AVEN_222275_1</name>
</gene>
<evidence type="ECO:0000313" key="1">
    <source>
        <dbReference type="EMBL" id="GBM59344.1"/>
    </source>
</evidence>
<organism evidence="1 2">
    <name type="scientific">Araneus ventricosus</name>
    <name type="common">Orbweaver spider</name>
    <name type="synonym">Epeira ventricosa</name>
    <dbReference type="NCBI Taxonomy" id="182803"/>
    <lineage>
        <taxon>Eukaryota</taxon>
        <taxon>Metazoa</taxon>
        <taxon>Ecdysozoa</taxon>
        <taxon>Arthropoda</taxon>
        <taxon>Chelicerata</taxon>
        <taxon>Arachnida</taxon>
        <taxon>Araneae</taxon>
        <taxon>Araneomorphae</taxon>
        <taxon>Entelegynae</taxon>
        <taxon>Araneoidea</taxon>
        <taxon>Araneidae</taxon>
        <taxon>Araneus</taxon>
    </lineage>
</organism>
<dbReference type="AlphaFoldDB" id="A0A4Y2H4U9"/>
<dbReference type="EMBL" id="BGPR01101337">
    <property type="protein sequence ID" value="GBM59344.1"/>
    <property type="molecule type" value="Genomic_DNA"/>
</dbReference>